<dbReference type="PIRSF" id="PIRSF000439">
    <property type="entry name" value="Oat_ACAT_DAG_ARE"/>
    <property type="match status" value="1"/>
</dbReference>
<dbReference type="GO" id="GO:0005789">
    <property type="term" value="C:endoplasmic reticulum membrane"/>
    <property type="evidence" value="ECO:0007669"/>
    <property type="project" value="UniProtKB-SubCell"/>
</dbReference>
<accession>A0A2N1JE11</accession>
<evidence type="ECO:0000256" key="6">
    <source>
        <dbReference type="ARBA" id="ARBA00022989"/>
    </source>
</evidence>
<evidence type="ECO:0000256" key="8">
    <source>
        <dbReference type="ARBA" id="ARBA00023315"/>
    </source>
</evidence>
<feature type="transmembrane region" description="Helical" evidence="13">
    <location>
        <begin position="592"/>
        <end position="609"/>
    </location>
</feature>
<evidence type="ECO:0000256" key="4">
    <source>
        <dbReference type="ARBA" id="ARBA00022692"/>
    </source>
</evidence>
<dbReference type="Proteomes" id="UP000232875">
    <property type="component" value="Unassembled WGS sequence"/>
</dbReference>
<evidence type="ECO:0000256" key="2">
    <source>
        <dbReference type="ARBA" id="ARBA00009010"/>
    </source>
</evidence>
<dbReference type="GO" id="GO:0034737">
    <property type="term" value="F:ergosterol O-acyltransferase activity"/>
    <property type="evidence" value="ECO:0007669"/>
    <property type="project" value="TreeGrafter"/>
</dbReference>
<reference evidence="14 15" key="1">
    <citation type="submission" date="2017-10" db="EMBL/GenBank/DDBJ databases">
        <title>A novel species of cold-tolerant Malassezia isolated from bats.</title>
        <authorList>
            <person name="Lorch J.M."/>
            <person name="Palmer J.M."/>
            <person name="Vanderwolf K.J."/>
            <person name="Schmidt K.Z."/>
            <person name="Verant M.L."/>
            <person name="Weller T.J."/>
            <person name="Blehert D.S."/>
        </authorList>
    </citation>
    <scope>NUCLEOTIDE SEQUENCE [LARGE SCALE GENOMIC DNA]</scope>
    <source>
        <strain evidence="14 15">NWHC:44797-103</strain>
    </source>
</reference>
<evidence type="ECO:0000256" key="12">
    <source>
        <dbReference type="SAM" id="MobiDB-lite"/>
    </source>
</evidence>
<dbReference type="Pfam" id="PF03062">
    <property type="entry name" value="MBOAT"/>
    <property type="match status" value="1"/>
</dbReference>
<evidence type="ECO:0000256" key="11">
    <source>
        <dbReference type="PIRSR" id="PIRSR000439-1"/>
    </source>
</evidence>
<organism evidence="14 15">
    <name type="scientific">Malassezia vespertilionis</name>
    <dbReference type="NCBI Taxonomy" id="2020962"/>
    <lineage>
        <taxon>Eukaryota</taxon>
        <taxon>Fungi</taxon>
        <taxon>Dikarya</taxon>
        <taxon>Basidiomycota</taxon>
        <taxon>Ustilaginomycotina</taxon>
        <taxon>Malasseziomycetes</taxon>
        <taxon>Malasseziales</taxon>
        <taxon>Malasseziaceae</taxon>
        <taxon>Malassezia</taxon>
    </lineage>
</organism>
<dbReference type="EMBL" id="KZ454988">
    <property type="protein sequence ID" value="PKI84776.1"/>
    <property type="molecule type" value="Genomic_DNA"/>
</dbReference>
<comment type="function">
    <text evidence="9">Sterol O-acyltransferase that catalyzes the formation of stery esters.</text>
</comment>
<feature type="transmembrane region" description="Helical" evidence="13">
    <location>
        <begin position="479"/>
        <end position="504"/>
    </location>
</feature>
<feature type="region of interest" description="Disordered" evidence="12">
    <location>
        <begin position="1"/>
        <end position="23"/>
    </location>
</feature>
<dbReference type="PANTHER" id="PTHR10408">
    <property type="entry name" value="STEROL O-ACYLTRANSFERASE"/>
    <property type="match status" value="1"/>
</dbReference>
<evidence type="ECO:0000256" key="10">
    <source>
        <dbReference type="PIRNR" id="PIRNR000439"/>
    </source>
</evidence>
<keyword evidence="4 13" id="KW-0812">Transmembrane</keyword>
<dbReference type="STRING" id="2020962.A0A2N1JE11"/>
<proteinExistence type="inferred from homology"/>
<evidence type="ECO:0000256" key="1">
    <source>
        <dbReference type="ARBA" id="ARBA00004477"/>
    </source>
</evidence>
<evidence type="ECO:0000256" key="7">
    <source>
        <dbReference type="ARBA" id="ARBA00023136"/>
    </source>
</evidence>
<evidence type="ECO:0000256" key="9">
    <source>
        <dbReference type="ARBA" id="ARBA00023568"/>
    </source>
</evidence>
<protein>
    <recommendedName>
        <fullName evidence="10">O-acyltransferase</fullName>
    </recommendedName>
</protein>
<feature type="active site" evidence="11">
    <location>
        <position position="578"/>
    </location>
</feature>
<keyword evidence="15" id="KW-1185">Reference proteome</keyword>
<sequence length="641" mass="73600">MARAAARPQTPPAMSGQRPEPRVQGALSAPIEVIYTRTTGTARGITQPELRKKEPLEPVIQARAGEKEYVPPQRTRLHDKHLFHQVAHIPRISLLDRTNTVSAKDPFRGFYVLFWLFMSVMVLQGFFTRFESTGEVISMTFAVLMSRDLGMLALSDAVLVGGTFLCVPIVKCMTRSYLRYQNGIYLLQYCLYVVILGAVIRWITVREWPWVQSGFFLMHSMVNLMKMHSYLTVNGVMSDAYADLRRVETELDQRLLEVYKTSNIDDAWREATQRIDSQSKLQVPTLATFDNHHSTAPDGFELWARRDVQQGSSMERAQKLLPRMSNHELPRLQSPLPEVELLKQTFASNQTSEHPAKSELGAQYNEQLDPHPFACHDDAHVRDLATHIGELRDQLYVRLCDGQPKGPMWPYNATMANFLDFQLCPTLVYRLQYPRTASFRPMYLLERILATVGTFIVIYAVTVNYIIPVTLTAENTTWTSVLTVFLRLAAPMMLCYLLIFYIMFECVCNGFAELTQFADREFYQDWWNSASMAEFSRKWNRPVHNFLLQHVYVSLIFSMGVSKTTAAISTFLFSSVLHELVMILVSGKLRGYLFFAQMSQYPLILMARTKFIENNRTLGNLIFWIGLLIGFPLLNIAYLVY</sequence>
<name>A0A2N1JE11_9BASI</name>
<keyword evidence="7 10" id="KW-0472">Membrane</keyword>
<evidence type="ECO:0000256" key="5">
    <source>
        <dbReference type="ARBA" id="ARBA00022824"/>
    </source>
</evidence>
<evidence type="ECO:0000256" key="3">
    <source>
        <dbReference type="ARBA" id="ARBA00022679"/>
    </source>
</evidence>
<comment type="similarity">
    <text evidence="2 10">Belongs to the membrane-bound acyltransferase family. Sterol o-acyltransferase subfamily.</text>
</comment>
<evidence type="ECO:0000313" key="14">
    <source>
        <dbReference type="EMBL" id="PKI84776.1"/>
    </source>
</evidence>
<feature type="transmembrane region" description="Helical" evidence="13">
    <location>
        <begin position="621"/>
        <end position="640"/>
    </location>
</feature>
<feature type="transmembrane region" description="Helical" evidence="13">
    <location>
        <begin position="448"/>
        <end position="467"/>
    </location>
</feature>
<gene>
    <name evidence="14" type="ORF">MVES_000853</name>
</gene>
<feature type="transmembrane region" description="Helical" evidence="13">
    <location>
        <begin position="182"/>
        <end position="203"/>
    </location>
</feature>
<comment type="subcellular location">
    <subcellularLocation>
        <location evidence="1 10">Endoplasmic reticulum membrane</location>
        <topology evidence="1 10">Multi-pass membrane protein</topology>
    </subcellularLocation>
</comment>
<evidence type="ECO:0000313" key="15">
    <source>
        <dbReference type="Proteomes" id="UP000232875"/>
    </source>
</evidence>
<keyword evidence="6 13" id="KW-1133">Transmembrane helix</keyword>
<dbReference type="InterPro" id="IPR004299">
    <property type="entry name" value="MBOAT_fam"/>
</dbReference>
<dbReference type="OrthoDB" id="10039049at2759"/>
<dbReference type="InterPro" id="IPR014371">
    <property type="entry name" value="Oat_ACAT_DAG_ARE"/>
</dbReference>
<keyword evidence="3 10" id="KW-0808">Transferase</keyword>
<dbReference type="GO" id="GO:0008204">
    <property type="term" value="P:ergosterol metabolic process"/>
    <property type="evidence" value="ECO:0007669"/>
    <property type="project" value="TreeGrafter"/>
</dbReference>
<dbReference type="AlphaFoldDB" id="A0A2N1JE11"/>
<keyword evidence="8 10" id="KW-0012">Acyltransferase</keyword>
<evidence type="ECO:0000256" key="13">
    <source>
        <dbReference type="SAM" id="Phobius"/>
    </source>
</evidence>
<feature type="transmembrane region" description="Helical" evidence="13">
    <location>
        <begin position="150"/>
        <end position="170"/>
    </location>
</feature>
<dbReference type="PANTHER" id="PTHR10408:SF9">
    <property type="entry name" value="STEROL O-ACYLTRANSFERASE 2-RELATED"/>
    <property type="match status" value="1"/>
</dbReference>
<keyword evidence="5 10" id="KW-0256">Endoplasmic reticulum</keyword>
<feature type="transmembrane region" description="Helical" evidence="13">
    <location>
        <begin position="110"/>
        <end position="130"/>
    </location>
</feature>